<dbReference type="RefSeq" id="WP_319835068.1">
    <property type="nucleotide sequence ID" value="NZ_JAXAFO010000008.1"/>
</dbReference>
<dbReference type="SUPFAM" id="SSF81853">
    <property type="entry name" value="Family 10 polysaccharide lyase"/>
    <property type="match status" value="1"/>
</dbReference>
<keyword evidence="1" id="KW-0732">Signal</keyword>
<dbReference type="EC" id="4.2.2.2" evidence="2"/>
<evidence type="ECO:0000313" key="3">
    <source>
        <dbReference type="Proteomes" id="UP001273505"/>
    </source>
</evidence>
<evidence type="ECO:0000313" key="2">
    <source>
        <dbReference type="EMBL" id="MDX6848939.1"/>
    </source>
</evidence>
<dbReference type="Gene3D" id="1.50.10.20">
    <property type="match status" value="1"/>
</dbReference>
<comment type="caution">
    <text evidence="2">The sequence shown here is derived from an EMBL/GenBank/DDBJ whole genome shotgun (WGS) entry which is preliminary data.</text>
</comment>
<feature type="chain" id="PRO_5046511552" evidence="1">
    <location>
        <begin position="22"/>
        <end position="387"/>
    </location>
</feature>
<dbReference type="NCBIfam" id="TIGR02474">
    <property type="entry name" value="pec_lyase"/>
    <property type="match status" value="1"/>
</dbReference>
<evidence type="ECO:0000256" key="1">
    <source>
        <dbReference type="SAM" id="SignalP"/>
    </source>
</evidence>
<dbReference type="Proteomes" id="UP001273505">
    <property type="component" value="Unassembled WGS sequence"/>
</dbReference>
<sequence>MISVRSIVVVALLTTTMSASAAAPITLDGFSDAVHHWYNRTGQADAPLHKPVDVKAIADNIVLYQRNNGGWPENKHPQRLLSDVEKARIVANKPNNDASFDNRNIYPQITYLAHAYQITGDERYRRAAIAGLTFTLDIQYANGGWPHSPGREDRSYAEHITFADEVMPGVLGFLRQVASAAPPFEFVPKDLRERARGAVNRGDQLILDLQIVIDGKPTIWAGQYDKNTLVPVAARSYELPALQTWESVAVVDYLMSKSQPSARVISAVDAAVDWFVDHRIEGLRVEEVAINPVRFEYHTATFDRKLVQDSTALGLWARFYDIKTRQPFFTNRDGSRVESLAEVHLERRSGYHWYGTWPEGLLSEDYPRWRASHNARSSYAGELTEPK</sequence>
<protein>
    <submittedName>
        <fullName evidence="2">Pectate lyase</fullName>
        <ecNumber evidence="2">4.2.2.2</ecNumber>
    </submittedName>
</protein>
<proteinExistence type="predicted"/>
<reference evidence="2 3" key="1">
    <citation type="submission" date="2023-11" db="EMBL/GenBank/DDBJ databases">
        <title>Gilvimarinus fulvus sp. nov., isolated from the surface of Kelp.</title>
        <authorList>
            <person name="Sun Y.Y."/>
            <person name="Gong Y."/>
            <person name="Du Z.J."/>
        </authorList>
    </citation>
    <scope>NUCLEOTIDE SEQUENCE [LARGE SCALE GENOMIC DNA]</scope>
    <source>
        <strain evidence="2 3">SDUM040013</strain>
    </source>
</reference>
<accession>A0ABU4RVN9</accession>
<dbReference type="Pfam" id="PF09492">
    <property type="entry name" value="Pec_lyase"/>
    <property type="match status" value="1"/>
</dbReference>
<dbReference type="EMBL" id="JAXAFO010000008">
    <property type="protein sequence ID" value="MDX6848939.1"/>
    <property type="molecule type" value="Genomic_DNA"/>
</dbReference>
<keyword evidence="3" id="KW-1185">Reference proteome</keyword>
<feature type="signal peptide" evidence="1">
    <location>
        <begin position="1"/>
        <end position="21"/>
    </location>
</feature>
<name>A0ABU4RVN9_9GAMM</name>
<organism evidence="2 3">
    <name type="scientific">Gilvimarinus gilvus</name>
    <dbReference type="NCBI Taxonomy" id="3058038"/>
    <lineage>
        <taxon>Bacteria</taxon>
        <taxon>Pseudomonadati</taxon>
        <taxon>Pseudomonadota</taxon>
        <taxon>Gammaproteobacteria</taxon>
        <taxon>Cellvibrionales</taxon>
        <taxon>Cellvibrionaceae</taxon>
        <taxon>Gilvimarinus</taxon>
    </lineage>
</organism>
<dbReference type="InterPro" id="IPR012669">
    <property type="entry name" value="Pectate_lyase"/>
</dbReference>
<keyword evidence="2" id="KW-0456">Lyase</keyword>
<dbReference type="GO" id="GO:0030570">
    <property type="term" value="F:pectate lyase activity"/>
    <property type="evidence" value="ECO:0007669"/>
    <property type="project" value="UniProtKB-EC"/>
</dbReference>
<gene>
    <name evidence="2" type="primary">pelA</name>
    <name evidence="2" type="ORF">SCD92_06170</name>
</gene>